<dbReference type="AlphaFoldDB" id="A0A1M5UVT2"/>
<name>A0A1M5UVT2_9FIRM</name>
<dbReference type="InterPro" id="IPR001492">
    <property type="entry name" value="Flagellin"/>
</dbReference>
<keyword evidence="4" id="KW-0175">Coiled coil</keyword>
<reference evidence="7" key="1">
    <citation type="submission" date="2016-11" db="EMBL/GenBank/DDBJ databases">
        <authorList>
            <person name="Varghese N."/>
            <person name="Submissions S."/>
        </authorList>
    </citation>
    <scope>NUCLEOTIDE SEQUENCE [LARGE SCALE GENOMIC DNA]</scope>
    <source>
        <strain evidence="7">DSM 15449</strain>
    </source>
</reference>
<feature type="domain" description="Flagellin C-terminal" evidence="5">
    <location>
        <begin position="211"/>
        <end position="293"/>
    </location>
</feature>
<comment type="similarity">
    <text evidence="2">Belongs to the bacterial flagellin family.</text>
</comment>
<evidence type="ECO:0000256" key="3">
    <source>
        <dbReference type="ARBA" id="ARBA00023143"/>
    </source>
</evidence>
<dbReference type="GO" id="GO:0005198">
    <property type="term" value="F:structural molecule activity"/>
    <property type="evidence" value="ECO:0007669"/>
    <property type="project" value="InterPro"/>
</dbReference>
<dbReference type="SUPFAM" id="SSF64518">
    <property type="entry name" value="Phase 1 flagellin"/>
    <property type="match status" value="1"/>
</dbReference>
<dbReference type="InterPro" id="IPR046358">
    <property type="entry name" value="Flagellin_C"/>
</dbReference>
<feature type="coiled-coil region" evidence="4">
    <location>
        <begin position="232"/>
        <end position="259"/>
    </location>
</feature>
<keyword evidence="7" id="KW-1185">Reference proteome</keyword>
<evidence type="ECO:0000313" key="6">
    <source>
        <dbReference type="EMBL" id="SHH67085.1"/>
    </source>
</evidence>
<keyword evidence="6" id="KW-0282">Flagellum</keyword>
<gene>
    <name evidence="6" type="ORF">SAMN02746098_01094</name>
</gene>
<dbReference type="InterPro" id="IPR042187">
    <property type="entry name" value="Flagellin_C_sub2"/>
</dbReference>
<keyword evidence="6" id="KW-0969">Cilium</keyword>
<dbReference type="PANTHER" id="PTHR42792">
    <property type="entry name" value="FLAGELLIN"/>
    <property type="match status" value="1"/>
</dbReference>
<evidence type="ECO:0000256" key="4">
    <source>
        <dbReference type="SAM" id="Coils"/>
    </source>
</evidence>
<dbReference type="GO" id="GO:0009288">
    <property type="term" value="C:bacterial-type flagellum"/>
    <property type="evidence" value="ECO:0007669"/>
    <property type="project" value="UniProtKB-SubCell"/>
</dbReference>
<dbReference type="PANTHER" id="PTHR42792:SF2">
    <property type="entry name" value="FLAGELLIN"/>
    <property type="match status" value="1"/>
</dbReference>
<dbReference type="Pfam" id="PF00700">
    <property type="entry name" value="Flagellin_C"/>
    <property type="match status" value="1"/>
</dbReference>
<comment type="subcellular location">
    <subcellularLocation>
        <location evidence="1">Bacterial flagellum</location>
    </subcellularLocation>
</comment>
<evidence type="ECO:0000259" key="5">
    <source>
        <dbReference type="Pfam" id="PF00700"/>
    </source>
</evidence>
<protein>
    <submittedName>
        <fullName evidence="6">Flagellin</fullName>
    </submittedName>
</protein>
<dbReference type="Proteomes" id="UP000183954">
    <property type="component" value="Unassembled WGS sequence"/>
</dbReference>
<sequence length="294" mass="30555">MEGLAMAIQGGNLFGVTDHNVSLVGPFDGDYRSAFEAVNALHKVTDGGINAFIDRLEAGDSLDQAFQNTTQDIVGTELAGAGGFVDFSNTAGFINWFNTGGAVLNNYLTTSTDFTAGSGAITAGGSIGSSSNLTLDQTITNGTGVATVNTHFTLNFTNSAGSSGSDIIFQVGANTGQSVNFRSQDLRTSALGLTTANIATQSGADTAISAFGAATDLVSRARSYFGAVQNRLEHTIANLTNAEENLTSSESRIRDLDMAKEMVSFQKTNILAQAAQAMLAQANQQPQSVLQLIP</sequence>
<evidence type="ECO:0000256" key="1">
    <source>
        <dbReference type="ARBA" id="ARBA00004365"/>
    </source>
</evidence>
<dbReference type="Gene3D" id="1.20.1330.10">
    <property type="entry name" value="f41 fragment of flagellin, N-terminal domain"/>
    <property type="match status" value="1"/>
</dbReference>
<organism evidence="6 7">
    <name type="scientific">Desulfosporosinus lacus DSM 15449</name>
    <dbReference type="NCBI Taxonomy" id="1121420"/>
    <lineage>
        <taxon>Bacteria</taxon>
        <taxon>Bacillati</taxon>
        <taxon>Bacillota</taxon>
        <taxon>Clostridia</taxon>
        <taxon>Eubacteriales</taxon>
        <taxon>Desulfitobacteriaceae</taxon>
        <taxon>Desulfosporosinus</taxon>
    </lineage>
</organism>
<dbReference type="Gene3D" id="6.10.10.10">
    <property type="entry name" value="Flagellar export chaperone, C-terminal domain"/>
    <property type="match status" value="1"/>
</dbReference>
<keyword evidence="3" id="KW-0975">Bacterial flagellum</keyword>
<evidence type="ECO:0000256" key="2">
    <source>
        <dbReference type="ARBA" id="ARBA00005709"/>
    </source>
</evidence>
<proteinExistence type="inferred from homology"/>
<dbReference type="EMBL" id="FQXJ01000004">
    <property type="protein sequence ID" value="SHH67085.1"/>
    <property type="molecule type" value="Genomic_DNA"/>
</dbReference>
<accession>A0A1M5UVT2</accession>
<keyword evidence="6" id="KW-0966">Cell projection</keyword>
<dbReference type="STRING" id="1121420.SAMN02746098_01094"/>
<evidence type="ECO:0000313" key="7">
    <source>
        <dbReference type="Proteomes" id="UP000183954"/>
    </source>
</evidence>
<dbReference type="OrthoDB" id="9796789at2"/>